<evidence type="ECO:0000256" key="7">
    <source>
        <dbReference type="RuleBase" id="RU003346"/>
    </source>
</evidence>
<evidence type="ECO:0000313" key="11">
    <source>
        <dbReference type="Proteomes" id="UP001085076"/>
    </source>
</evidence>
<organism evidence="10 11">
    <name type="scientific">Dioscorea zingiberensis</name>
    <dbReference type="NCBI Taxonomy" id="325984"/>
    <lineage>
        <taxon>Eukaryota</taxon>
        <taxon>Viridiplantae</taxon>
        <taxon>Streptophyta</taxon>
        <taxon>Embryophyta</taxon>
        <taxon>Tracheophyta</taxon>
        <taxon>Spermatophyta</taxon>
        <taxon>Magnoliopsida</taxon>
        <taxon>Liliopsida</taxon>
        <taxon>Dioscoreales</taxon>
        <taxon>Dioscoreaceae</taxon>
        <taxon>Dioscorea</taxon>
    </lineage>
</organism>
<dbReference type="EMBL" id="JAGGNH010000003">
    <property type="protein sequence ID" value="KAJ0979676.1"/>
    <property type="molecule type" value="Genomic_DNA"/>
</dbReference>
<feature type="transmembrane region" description="Helical" evidence="8">
    <location>
        <begin position="378"/>
        <end position="402"/>
    </location>
</feature>
<dbReference type="OrthoDB" id="6133115at2759"/>
<evidence type="ECO:0000256" key="5">
    <source>
        <dbReference type="ARBA" id="ARBA00022989"/>
    </source>
</evidence>
<dbReference type="InterPro" id="IPR044775">
    <property type="entry name" value="MFS_ERD6/Tret1-like"/>
</dbReference>
<dbReference type="Proteomes" id="UP001085076">
    <property type="component" value="Miscellaneous, Linkage group lg03"/>
</dbReference>
<sequence length="482" mass="51464">MDVGRDLEKGVEEPLLQKEEVEVEVEVASCGESDDRQSQGSIAMVLLSTAVSVCGSFEFGTCVGYSAPTQSGIRNDLTLSLSEFAVFGSIVTIGAMLGAVTSGRIADLLGRKGAMKMSAFICLIGWLAIYFSEGALLLDIGRISTGYGIGVLSYVVPIFIAEIAPKNLRGGLTTLNQLFICAGGSTAYIVGTFVTWRSLTLLGIIPCALLLVGLLFIPESPRWLAKVGRQKDSQVALQMLRGEDTDITVEAAEIQEYIETLKSLPKASILDLFGRRYLRPVIVGVGLMVFQQFGGINGIGFYASETFVSAGFSSGNLGTILMGCVQVPITIIGAILMDKSGRRPLIMVSATGTFIGCFLAGVSFYLKGNGVYMEWAPILALSGILVYLGSFSIGMGAVPWVIMSEIFPINVKGIAGSMVTLVNWFGSWAISYTFNFLMSWSSAGTFFIFSATSVATVLFVVLVVPETKGRTLEEIQESMSSS</sequence>
<dbReference type="InterPro" id="IPR036259">
    <property type="entry name" value="MFS_trans_sf"/>
</dbReference>
<dbReference type="FunFam" id="1.20.1250.20:FF:000043">
    <property type="entry name" value="sugar transporter ERD6-like 6"/>
    <property type="match status" value="1"/>
</dbReference>
<dbReference type="GO" id="GO:0051119">
    <property type="term" value="F:sugar transmembrane transporter activity"/>
    <property type="evidence" value="ECO:0007669"/>
    <property type="project" value="InterPro"/>
</dbReference>
<reference evidence="10" key="1">
    <citation type="submission" date="2021-03" db="EMBL/GenBank/DDBJ databases">
        <authorList>
            <person name="Li Z."/>
            <person name="Yang C."/>
        </authorList>
    </citation>
    <scope>NUCLEOTIDE SEQUENCE</scope>
    <source>
        <strain evidence="10">Dzin_1.0</strain>
        <tissue evidence="10">Leaf</tissue>
    </source>
</reference>
<feature type="transmembrane region" description="Helical" evidence="8">
    <location>
        <begin position="175"/>
        <end position="193"/>
    </location>
</feature>
<comment type="caution">
    <text evidence="10">The sequence shown here is derived from an EMBL/GenBank/DDBJ whole genome shotgun (WGS) entry which is preliminary data.</text>
</comment>
<dbReference type="Pfam" id="PF00083">
    <property type="entry name" value="Sugar_tr"/>
    <property type="match status" value="1"/>
</dbReference>
<proteinExistence type="inferred from homology"/>
<evidence type="ECO:0000256" key="8">
    <source>
        <dbReference type="SAM" id="Phobius"/>
    </source>
</evidence>
<gene>
    <name evidence="10" type="ORF">J5N97_015150</name>
</gene>
<name>A0A9D5CU48_9LILI</name>
<feature type="transmembrane region" description="Helical" evidence="8">
    <location>
        <begin position="118"/>
        <end position="138"/>
    </location>
</feature>
<feature type="transmembrane region" description="Helical" evidence="8">
    <location>
        <begin position="199"/>
        <end position="217"/>
    </location>
</feature>
<dbReference type="InterPro" id="IPR005829">
    <property type="entry name" value="Sugar_transporter_CS"/>
</dbReference>
<feature type="domain" description="Major facilitator superfamily (MFS) profile" evidence="9">
    <location>
        <begin position="48"/>
        <end position="468"/>
    </location>
</feature>
<dbReference type="InterPro" id="IPR050549">
    <property type="entry name" value="MFS_Trehalose_Transporter"/>
</dbReference>
<dbReference type="PRINTS" id="PR00171">
    <property type="entry name" value="SUGRTRNSPORT"/>
</dbReference>
<accession>A0A9D5CU48</accession>
<keyword evidence="4 8" id="KW-0812">Transmembrane</keyword>
<protein>
    <recommendedName>
        <fullName evidence="9">Major facilitator superfamily (MFS) profile domain-containing protein</fullName>
    </recommendedName>
</protein>
<keyword evidence="7" id="KW-0813">Transport</keyword>
<dbReference type="PROSITE" id="PS50850">
    <property type="entry name" value="MFS"/>
    <property type="match status" value="1"/>
</dbReference>
<dbReference type="AlphaFoldDB" id="A0A9D5CU48"/>
<keyword evidence="5 8" id="KW-1133">Transmembrane helix</keyword>
<dbReference type="NCBIfam" id="TIGR00879">
    <property type="entry name" value="SP"/>
    <property type="match status" value="1"/>
</dbReference>
<feature type="transmembrane region" description="Helical" evidence="8">
    <location>
        <begin position="281"/>
        <end position="303"/>
    </location>
</feature>
<evidence type="ECO:0000256" key="3">
    <source>
        <dbReference type="ARBA" id="ARBA00022597"/>
    </source>
</evidence>
<dbReference type="InterPro" id="IPR020846">
    <property type="entry name" value="MFS_dom"/>
</dbReference>
<dbReference type="Gene3D" id="1.20.1250.20">
    <property type="entry name" value="MFS general substrate transporter like domains"/>
    <property type="match status" value="1"/>
</dbReference>
<evidence type="ECO:0000256" key="2">
    <source>
        <dbReference type="ARBA" id="ARBA00010992"/>
    </source>
</evidence>
<dbReference type="PROSITE" id="PS00216">
    <property type="entry name" value="SUGAR_TRANSPORT_1"/>
    <property type="match status" value="1"/>
</dbReference>
<dbReference type="PANTHER" id="PTHR48021:SF21">
    <property type="entry name" value="SUGAR TRANSPORTER ERD6-LIKE 8"/>
    <property type="match status" value="1"/>
</dbReference>
<dbReference type="GO" id="GO:0016020">
    <property type="term" value="C:membrane"/>
    <property type="evidence" value="ECO:0007669"/>
    <property type="project" value="UniProtKB-SubCell"/>
</dbReference>
<reference evidence="10" key="2">
    <citation type="journal article" date="2022" name="Hortic Res">
        <title>The genome of Dioscorea zingiberensis sheds light on the biosynthesis, origin and evolution of the medicinally important diosgenin saponins.</title>
        <authorList>
            <person name="Li Y."/>
            <person name="Tan C."/>
            <person name="Li Z."/>
            <person name="Guo J."/>
            <person name="Li S."/>
            <person name="Chen X."/>
            <person name="Wang C."/>
            <person name="Dai X."/>
            <person name="Yang H."/>
            <person name="Song W."/>
            <person name="Hou L."/>
            <person name="Xu J."/>
            <person name="Tong Z."/>
            <person name="Xu A."/>
            <person name="Yuan X."/>
            <person name="Wang W."/>
            <person name="Yang Q."/>
            <person name="Chen L."/>
            <person name="Sun Z."/>
            <person name="Wang K."/>
            <person name="Pan B."/>
            <person name="Chen J."/>
            <person name="Bao Y."/>
            <person name="Liu F."/>
            <person name="Qi X."/>
            <person name="Gang D.R."/>
            <person name="Wen J."/>
            <person name="Li J."/>
        </authorList>
    </citation>
    <scope>NUCLEOTIDE SEQUENCE</scope>
    <source>
        <strain evidence="10">Dzin_1.0</strain>
    </source>
</reference>
<feature type="transmembrane region" description="Helical" evidence="8">
    <location>
        <begin position="315"/>
        <end position="337"/>
    </location>
</feature>
<dbReference type="InterPro" id="IPR005828">
    <property type="entry name" value="MFS_sugar_transport-like"/>
</dbReference>
<evidence type="ECO:0000313" key="10">
    <source>
        <dbReference type="EMBL" id="KAJ0979676.1"/>
    </source>
</evidence>
<evidence type="ECO:0000256" key="6">
    <source>
        <dbReference type="ARBA" id="ARBA00023136"/>
    </source>
</evidence>
<evidence type="ECO:0000259" key="9">
    <source>
        <dbReference type="PROSITE" id="PS50850"/>
    </source>
</evidence>
<comment type="similarity">
    <text evidence="2 7">Belongs to the major facilitator superfamily. Sugar transporter (TC 2.A.1.1) family.</text>
</comment>
<keyword evidence="11" id="KW-1185">Reference proteome</keyword>
<dbReference type="InterPro" id="IPR003663">
    <property type="entry name" value="Sugar/inositol_transpt"/>
</dbReference>
<feature type="transmembrane region" description="Helical" evidence="8">
    <location>
        <begin position="344"/>
        <end position="366"/>
    </location>
</feature>
<dbReference type="SUPFAM" id="SSF103473">
    <property type="entry name" value="MFS general substrate transporter"/>
    <property type="match status" value="1"/>
</dbReference>
<feature type="transmembrane region" description="Helical" evidence="8">
    <location>
        <begin position="446"/>
        <end position="464"/>
    </location>
</feature>
<feature type="transmembrane region" description="Helical" evidence="8">
    <location>
        <begin position="414"/>
        <end position="434"/>
    </location>
</feature>
<dbReference type="PANTHER" id="PTHR48021">
    <property type="match status" value="1"/>
</dbReference>
<keyword evidence="3" id="KW-0762">Sugar transport</keyword>
<feature type="transmembrane region" description="Helical" evidence="8">
    <location>
        <begin position="144"/>
        <end position="163"/>
    </location>
</feature>
<dbReference type="CDD" id="cd17358">
    <property type="entry name" value="MFS_GLUT6_8_Class3_like"/>
    <property type="match status" value="1"/>
</dbReference>
<feature type="transmembrane region" description="Helical" evidence="8">
    <location>
        <begin position="84"/>
        <end position="106"/>
    </location>
</feature>
<evidence type="ECO:0000256" key="4">
    <source>
        <dbReference type="ARBA" id="ARBA00022692"/>
    </source>
</evidence>
<comment type="subcellular location">
    <subcellularLocation>
        <location evidence="1">Membrane</location>
        <topology evidence="1">Multi-pass membrane protein</topology>
    </subcellularLocation>
</comment>
<keyword evidence="6 8" id="KW-0472">Membrane</keyword>
<evidence type="ECO:0000256" key="1">
    <source>
        <dbReference type="ARBA" id="ARBA00004141"/>
    </source>
</evidence>